<gene>
    <name evidence="1" type="ORF">IAG43_30835</name>
</gene>
<protein>
    <submittedName>
        <fullName evidence="1">Uncharacterized protein</fullName>
    </submittedName>
</protein>
<dbReference type="AlphaFoldDB" id="A0A7H0I271"/>
<accession>A0A7H0I271</accession>
<dbReference type="KEGG" id="sgj:IAG43_30835"/>
<dbReference type="EMBL" id="CP060825">
    <property type="protein sequence ID" value="QNP66887.1"/>
    <property type="molecule type" value="Genomic_DNA"/>
</dbReference>
<dbReference type="Proteomes" id="UP000516230">
    <property type="component" value="Chromosome"/>
</dbReference>
<organism evidence="1 2">
    <name type="scientific">Streptomyces genisteinicus</name>
    <dbReference type="NCBI Taxonomy" id="2768068"/>
    <lineage>
        <taxon>Bacteria</taxon>
        <taxon>Bacillati</taxon>
        <taxon>Actinomycetota</taxon>
        <taxon>Actinomycetes</taxon>
        <taxon>Kitasatosporales</taxon>
        <taxon>Streptomycetaceae</taxon>
        <taxon>Streptomyces</taxon>
    </lineage>
</organism>
<evidence type="ECO:0000313" key="1">
    <source>
        <dbReference type="EMBL" id="QNP66887.1"/>
    </source>
</evidence>
<proteinExistence type="predicted"/>
<dbReference type="RefSeq" id="WP_187743943.1">
    <property type="nucleotide sequence ID" value="NZ_CP060825.1"/>
</dbReference>
<evidence type="ECO:0000313" key="2">
    <source>
        <dbReference type="Proteomes" id="UP000516230"/>
    </source>
</evidence>
<sequence length="71" mass="7674">MATTYRTKDGHTVRLGSTVWAVNGTGPFTLTAPGSAPPGWVLMVGADGEEMRLHAPEDVGIYYNLVRRVEV</sequence>
<keyword evidence="2" id="KW-1185">Reference proteome</keyword>
<reference evidence="1 2" key="1">
    <citation type="submission" date="2020-08" db="EMBL/GenBank/DDBJ databases">
        <title>A novel species.</title>
        <authorList>
            <person name="Gao J."/>
        </authorList>
    </citation>
    <scope>NUCLEOTIDE SEQUENCE [LARGE SCALE GENOMIC DNA]</scope>
    <source>
        <strain evidence="1 2">CRPJ-33</strain>
    </source>
</reference>
<name>A0A7H0I271_9ACTN</name>